<keyword evidence="2" id="KW-1185">Reference proteome</keyword>
<name>A0A0B7NBE2_9FUNG</name>
<reference evidence="1 2" key="1">
    <citation type="submission" date="2014-09" db="EMBL/GenBank/DDBJ databases">
        <authorList>
            <person name="Ellenberger Sabrina"/>
        </authorList>
    </citation>
    <scope>NUCLEOTIDE SEQUENCE [LARGE SCALE GENOMIC DNA]</scope>
    <source>
        <strain evidence="1 2">CBS 412.66</strain>
    </source>
</reference>
<organism evidence="1 2">
    <name type="scientific">Parasitella parasitica</name>
    <dbReference type="NCBI Taxonomy" id="35722"/>
    <lineage>
        <taxon>Eukaryota</taxon>
        <taxon>Fungi</taxon>
        <taxon>Fungi incertae sedis</taxon>
        <taxon>Mucoromycota</taxon>
        <taxon>Mucoromycotina</taxon>
        <taxon>Mucoromycetes</taxon>
        <taxon>Mucorales</taxon>
        <taxon>Mucorineae</taxon>
        <taxon>Mucoraceae</taxon>
        <taxon>Parasitella</taxon>
    </lineage>
</organism>
<sequence length="133" mass="13927">MYFHVWNNNITAPCITFGNNDTTFHAAAAANLSAKPSTIKATLAVTSVGYGSNDVAAAFLGYGSNITVGNASFAPLVTNYAANAAAPFAPLDSNFTATCYYYSFDTNYSVSGANAVFTSRPSLVPIQGLECRN</sequence>
<dbReference type="AlphaFoldDB" id="A0A0B7NBE2"/>
<protein>
    <submittedName>
        <fullName evidence="1">Uncharacterized protein</fullName>
    </submittedName>
</protein>
<evidence type="ECO:0000313" key="1">
    <source>
        <dbReference type="EMBL" id="CEP15825.1"/>
    </source>
</evidence>
<gene>
    <name evidence="1" type="primary">PARPA_10066.1 scaffold 39287</name>
</gene>
<evidence type="ECO:0000313" key="2">
    <source>
        <dbReference type="Proteomes" id="UP000054107"/>
    </source>
</evidence>
<dbReference type="Proteomes" id="UP000054107">
    <property type="component" value="Unassembled WGS sequence"/>
</dbReference>
<dbReference type="EMBL" id="LN732637">
    <property type="protein sequence ID" value="CEP15825.1"/>
    <property type="molecule type" value="Genomic_DNA"/>
</dbReference>
<proteinExistence type="predicted"/>
<accession>A0A0B7NBE2</accession>